<reference evidence="1" key="1">
    <citation type="submission" date="2020-05" db="EMBL/GenBank/DDBJ databases">
        <title>Phylogenomic resolution of chytrid fungi.</title>
        <authorList>
            <person name="Stajich J.E."/>
            <person name="Amses K."/>
            <person name="Simmons R."/>
            <person name="Seto K."/>
            <person name="Myers J."/>
            <person name="Bonds A."/>
            <person name="Quandt C.A."/>
            <person name="Barry K."/>
            <person name="Liu P."/>
            <person name="Grigoriev I."/>
            <person name="Longcore J.E."/>
            <person name="James T.Y."/>
        </authorList>
    </citation>
    <scope>NUCLEOTIDE SEQUENCE</scope>
    <source>
        <strain evidence="1">PLAUS21</strain>
    </source>
</reference>
<evidence type="ECO:0000313" key="1">
    <source>
        <dbReference type="EMBL" id="KAJ3260754.1"/>
    </source>
</evidence>
<dbReference type="InterPro" id="IPR002110">
    <property type="entry name" value="Ankyrin_rpt"/>
</dbReference>
<dbReference type="InterPro" id="IPR036770">
    <property type="entry name" value="Ankyrin_rpt-contain_sf"/>
</dbReference>
<comment type="caution">
    <text evidence="1">The sequence shown here is derived from an EMBL/GenBank/DDBJ whole genome shotgun (WGS) entry which is preliminary data.</text>
</comment>
<dbReference type="AlphaFoldDB" id="A0AAD5UKU7"/>
<protein>
    <recommendedName>
        <fullName evidence="3">Ankyrin repeat protein</fullName>
    </recommendedName>
</protein>
<name>A0AAD5UKU7_9FUNG</name>
<organism evidence="1 2">
    <name type="scientific">Boothiomyces macroporosus</name>
    <dbReference type="NCBI Taxonomy" id="261099"/>
    <lineage>
        <taxon>Eukaryota</taxon>
        <taxon>Fungi</taxon>
        <taxon>Fungi incertae sedis</taxon>
        <taxon>Chytridiomycota</taxon>
        <taxon>Chytridiomycota incertae sedis</taxon>
        <taxon>Chytridiomycetes</taxon>
        <taxon>Rhizophydiales</taxon>
        <taxon>Terramycetaceae</taxon>
        <taxon>Boothiomyces</taxon>
    </lineage>
</organism>
<dbReference type="SMART" id="SM00248">
    <property type="entry name" value="ANK"/>
    <property type="match status" value="2"/>
</dbReference>
<evidence type="ECO:0000313" key="2">
    <source>
        <dbReference type="Proteomes" id="UP001210925"/>
    </source>
</evidence>
<dbReference type="Pfam" id="PF12796">
    <property type="entry name" value="Ank_2"/>
    <property type="match status" value="1"/>
</dbReference>
<keyword evidence="2" id="KW-1185">Reference proteome</keyword>
<dbReference type="Gene3D" id="1.25.40.20">
    <property type="entry name" value="Ankyrin repeat-containing domain"/>
    <property type="match status" value="1"/>
</dbReference>
<accession>A0AAD5UKU7</accession>
<sequence length="242" mass="28573">MDILINEIPIIAYHLNVVEYFQLWFSLRAVPQKPTLSFQNYKHCVEKYRYYHINLSIDYYTDSSFQYMAFNMLYNQALRMIPHVTLGCLSEVLNQYETANLWNITISIPVLQRLKYYSTEIQFHHFFESLIVETCSYGTDEQLQHLLDMCEADSTCLNLGLIEACRSGNYPVVCLLLQHNVDVNYRDIECTPLLLAILSDHFEIVNELLHDPRIVLKSEDWIYLKSRSLLIEDTRSFKLLYS</sequence>
<dbReference type="SUPFAM" id="SSF48403">
    <property type="entry name" value="Ankyrin repeat"/>
    <property type="match status" value="1"/>
</dbReference>
<evidence type="ECO:0008006" key="3">
    <source>
        <dbReference type="Google" id="ProtNLM"/>
    </source>
</evidence>
<gene>
    <name evidence="1" type="ORF">HK103_007317</name>
</gene>
<dbReference type="Proteomes" id="UP001210925">
    <property type="component" value="Unassembled WGS sequence"/>
</dbReference>
<proteinExistence type="predicted"/>
<dbReference type="EMBL" id="JADGKB010000009">
    <property type="protein sequence ID" value="KAJ3260754.1"/>
    <property type="molecule type" value="Genomic_DNA"/>
</dbReference>